<evidence type="ECO:0000313" key="5">
    <source>
        <dbReference type="EMBL" id="AWS21673.1"/>
    </source>
</evidence>
<protein>
    <submittedName>
        <fullName evidence="5">Aldo/keto reductase</fullName>
    </submittedName>
</protein>
<evidence type="ECO:0000313" key="6">
    <source>
        <dbReference type="EMBL" id="AWS21687.1"/>
    </source>
</evidence>
<dbReference type="Pfam" id="PF00248">
    <property type="entry name" value="Aldo_ket_red"/>
    <property type="match status" value="1"/>
</dbReference>
<dbReference type="AlphaFoldDB" id="A0A2U9K736"/>
<keyword evidence="2" id="KW-0560">Oxidoreductase</keyword>
<gene>
    <name evidence="5" type="primary">duxA</name>
    <name evidence="6" type="synonym">duxA'</name>
</gene>
<evidence type="ECO:0000256" key="2">
    <source>
        <dbReference type="ARBA" id="ARBA00023002"/>
    </source>
</evidence>
<dbReference type="GO" id="GO:0005829">
    <property type="term" value="C:cytosol"/>
    <property type="evidence" value="ECO:0007669"/>
    <property type="project" value="UniProtKB-ARBA"/>
</dbReference>
<dbReference type="PANTHER" id="PTHR43364:SF9">
    <property type="entry name" value="OXIDOREDUCTASE"/>
    <property type="match status" value="1"/>
</dbReference>
<accession>A0A2U9K736</accession>
<feature type="domain" description="NADP-dependent oxidoreductase" evidence="4">
    <location>
        <begin position="33"/>
        <end position="352"/>
    </location>
</feature>
<dbReference type="InterPro" id="IPR050523">
    <property type="entry name" value="AKR_Detox_Biosynth"/>
</dbReference>
<sequence length="360" mass="40717">MGDMSDPVLASIAETKAKYVRLGKSGLRVSVPILGAMSLGHKDWQPWVIEEEEALIILKAAYDRGVNTWNTANVYSNGISEEIIGKAIRNFQIPREKLVIMTQCSSWVGDSPKSRAWLYREKCAASKDFVNQGGLSRKALFSAVEASLQRLGVEYIDLLQIHRFDYNTPVEEVMEALHDLIKSGKVRYIGASSMWTYQFAMMQHCAETNGWTKFISMQNHYNLLYREEEREMNKFCNETGVGLVPWAPLCRGYLARPVASPQPSDRAAAEQKMGRILSVGHTETDHAIINRVEEIAQKRGWKMSTVALAWITKRVSSPIIGFSTVERIDEALSAKDKKLTAEEEEYLEELYESRAVQGHF</sequence>
<dbReference type="EMBL" id="MH388787">
    <property type="protein sequence ID" value="AWS21687.1"/>
    <property type="molecule type" value="Genomic_DNA"/>
</dbReference>
<dbReference type="OMA" id="FGCSTFP"/>
<dbReference type="EMBL" id="MH388773">
    <property type="protein sequence ID" value="AWS21673.1"/>
    <property type="molecule type" value="Genomic_DNA"/>
</dbReference>
<dbReference type="InterPro" id="IPR036812">
    <property type="entry name" value="NAD(P)_OxRdtase_dom_sf"/>
</dbReference>
<dbReference type="SUPFAM" id="SSF51430">
    <property type="entry name" value="NAD(P)-linked oxidoreductase"/>
    <property type="match status" value="1"/>
</dbReference>
<dbReference type="InterPro" id="IPR023210">
    <property type="entry name" value="NADP_OxRdtase_dom"/>
</dbReference>
<dbReference type="CDD" id="cd19079">
    <property type="entry name" value="AKR_EcYajO-like"/>
    <property type="match status" value="1"/>
</dbReference>
<dbReference type="PANTHER" id="PTHR43364">
    <property type="entry name" value="NADH-SPECIFIC METHYLGLYOXAL REDUCTASE-RELATED"/>
    <property type="match status" value="1"/>
</dbReference>
<name>A0A2U9K736_9EURO</name>
<organism evidence="5">
    <name type="scientific">Talaromyces stipitatus</name>
    <dbReference type="NCBI Taxonomy" id="28564"/>
    <lineage>
        <taxon>Eukaryota</taxon>
        <taxon>Fungi</taxon>
        <taxon>Dikarya</taxon>
        <taxon>Ascomycota</taxon>
        <taxon>Pezizomycotina</taxon>
        <taxon>Eurotiomycetes</taxon>
        <taxon>Eurotiomycetidae</taxon>
        <taxon>Eurotiales</taxon>
        <taxon>Trichocomaceae</taxon>
        <taxon>Talaromyces</taxon>
        <taxon>Talaromyces sect. Talaromyces</taxon>
    </lineage>
</organism>
<dbReference type="Gene3D" id="3.20.20.100">
    <property type="entry name" value="NADP-dependent oxidoreductase domain"/>
    <property type="match status" value="1"/>
</dbReference>
<proteinExistence type="inferred from homology"/>
<evidence type="ECO:0000256" key="1">
    <source>
        <dbReference type="ARBA" id="ARBA00022857"/>
    </source>
</evidence>
<reference evidence="5" key="2">
    <citation type="submission" date="2018-05" db="EMBL/GenBank/DDBJ databases">
        <authorList>
            <person name="Lanie J.A."/>
            <person name="Ng W.-L."/>
            <person name="Kazmierczak K.M."/>
            <person name="Andrzejewski T.M."/>
            <person name="Davidsen T.M."/>
            <person name="Wayne K.J."/>
            <person name="Tettelin H."/>
            <person name="Glass J.I."/>
            <person name="Rusch D."/>
            <person name="Podicherti R."/>
            <person name="Tsui H.-C.T."/>
            <person name="Winkler M.E."/>
        </authorList>
    </citation>
    <scope>NUCLEOTIDE SEQUENCE</scope>
</reference>
<reference evidence="5" key="1">
    <citation type="journal article" date="2018" name="J. Am. Chem. Soc.">
        <title>Biosynthesis of Heptacyclic Duclauxins Requires Extensive Redox Modifications of the Phenalenone Aromatic Polyketide.</title>
        <authorList>
            <person name="Gao S.S."/>
            <person name="Zhang T."/>
            <person name="Garcia-Borras M."/>
            <person name="Hung Y.S."/>
            <person name="Billingsley J.M."/>
            <person name="Houk K.N."/>
            <person name="Hu Y."/>
            <person name="Tang Y."/>
        </authorList>
    </citation>
    <scope>NUCLEOTIDE SEQUENCE</scope>
</reference>
<evidence type="ECO:0000259" key="4">
    <source>
        <dbReference type="Pfam" id="PF00248"/>
    </source>
</evidence>
<keyword evidence="1" id="KW-0521">NADP</keyword>
<dbReference type="VEuPathDB" id="FungiDB:TSTA_009700"/>
<evidence type="ECO:0000256" key="3">
    <source>
        <dbReference type="ARBA" id="ARBA00038157"/>
    </source>
</evidence>
<dbReference type="GO" id="GO:0016491">
    <property type="term" value="F:oxidoreductase activity"/>
    <property type="evidence" value="ECO:0007669"/>
    <property type="project" value="UniProtKB-KW"/>
</dbReference>
<comment type="similarity">
    <text evidence="3">Belongs to the aldo/keto reductase family. Aldo/keto reductase 2 subfamily.</text>
</comment>
<dbReference type="FunFam" id="3.20.20.100:FF:000004">
    <property type="entry name" value="Oxidoreductase, aldo/keto reductase"/>
    <property type="match status" value="1"/>
</dbReference>